<dbReference type="InterPro" id="IPR008709">
    <property type="entry name" value="Neurochondrin"/>
</dbReference>
<accession>A0AAN7V428</accession>
<keyword evidence="2" id="KW-1185">Reference proteome</keyword>
<evidence type="ECO:0000313" key="2">
    <source>
        <dbReference type="Proteomes" id="UP001305414"/>
    </source>
</evidence>
<dbReference type="PANTHER" id="PTHR13109">
    <property type="entry name" value="NEUROCHONDRIN"/>
    <property type="match status" value="1"/>
</dbReference>
<sequence>MTSCVMELEIRKVHQLLAAKDDTSRFVGLLLLKTTLDNHASDLRHEQVIELWNSISPRFLDRLIRTRPHPASQQRKQPGDMLDVAVAVIYTFTKLLNDCALNEKFYARIPNLANAVLYRDHTTVVELIHVLVQQPHGQAVGGATCFAQLDVNSWAPLIEIAPLYETVLSIFHWTWVNGSASVPVEEMRSKIDEALLLFVSSFKGQHPTPLLDFIALVFENLDPNLRPLKLRWIQPVARLIQEMASNKQTADGRRAYIRCAAALLAAYPEKAPGPLFSDDPDTSRPIAYLFVKMVQVDILSTLHLLIPKVDTTEYPSLSRRIAAALDIMTSFVGFLITAADNADTQKILTPDRILKLHEDLIKTIGDVMEYLRDRWDDFLACSRGIESSQSSGRSIFEDPITPAAVRFVATWLRDDDGEALRSQAAGLIDLFAELYKMNMSSTNIPELRLPILAALEGILQTSDGREAFHNSGLLSRCLFPDLRSILTGQDMALSTGDYFRGSAIVQVFHILIEHDESSRPHPGSVDLLEIIAKCDYQPTKVMEGVLDRSRLDFITDVLELAAILLNGASREAPLTLQQKTKASIKSLASGVQQSWSALNDESMTERIAELNFD</sequence>
<comment type="caution">
    <text evidence="1">The sequence shown here is derived from an EMBL/GenBank/DDBJ whole genome shotgun (WGS) entry which is preliminary data.</text>
</comment>
<protein>
    <recommendedName>
        <fullName evidence="3">DUF1941 family protein</fullName>
    </recommendedName>
</protein>
<organism evidence="1 2">
    <name type="scientific">Xylaria bambusicola</name>
    <dbReference type="NCBI Taxonomy" id="326684"/>
    <lineage>
        <taxon>Eukaryota</taxon>
        <taxon>Fungi</taxon>
        <taxon>Dikarya</taxon>
        <taxon>Ascomycota</taxon>
        <taxon>Pezizomycotina</taxon>
        <taxon>Sordariomycetes</taxon>
        <taxon>Xylariomycetidae</taxon>
        <taxon>Xylariales</taxon>
        <taxon>Xylariaceae</taxon>
        <taxon>Xylaria</taxon>
    </lineage>
</organism>
<gene>
    <name evidence="1" type="ORF">RRF57_012356</name>
</gene>
<dbReference type="Pfam" id="PF05536">
    <property type="entry name" value="Neurochondrin"/>
    <property type="match status" value="1"/>
</dbReference>
<evidence type="ECO:0008006" key="3">
    <source>
        <dbReference type="Google" id="ProtNLM"/>
    </source>
</evidence>
<name>A0AAN7V428_9PEZI</name>
<dbReference type="Proteomes" id="UP001305414">
    <property type="component" value="Unassembled WGS sequence"/>
</dbReference>
<dbReference type="AlphaFoldDB" id="A0AAN7V428"/>
<dbReference type="PANTHER" id="PTHR13109:SF7">
    <property type="entry name" value="NEUROCHONDRIN"/>
    <property type="match status" value="1"/>
</dbReference>
<proteinExistence type="predicted"/>
<dbReference type="InterPro" id="IPR016024">
    <property type="entry name" value="ARM-type_fold"/>
</dbReference>
<dbReference type="EMBL" id="JAWHQM010000074">
    <property type="protein sequence ID" value="KAK5636644.1"/>
    <property type="molecule type" value="Genomic_DNA"/>
</dbReference>
<dbReference type="SUPFAM" id="SSF48371">
    <property type="entry name" value="ARM repeat"/>
    <property type="match status" value="1"/>
</dbReference>
<reference evidence="1 2" key="1">
    <citation type="submission" date="2023-10" db="EMBL/GenBank/DDBJ databases">
        <title>Draft genome sequence of Xylaria bambusicola isolate GMP-LS, the root and basal stem rot pathogen of sugarcane in Indonesia.</title>
        <authorList>
            <person name="Selvaraj P."/>
            <person name="Muralishankar V."/>
            <person name="Muruganantham S."/>
            <person name="Sp S."/>
            <person name="Haryani S."/>
            <person name="Lau K.J.X."/>
            <person name="Naqvi N.I."/>
        </authorList>
    </citation>
    <scope>NUCLEOTIDE SEQUENCE [LARGE SCALE GENOMIC DNA]</scope>
    <source>
        <strain evidence="1">GMP-LS</strain>
    </source>
</reference>
<evidence type="ECO:0000313" key="1">
    <source>
        <dbReference type="EMBL" id="KAK5636644.1"/>
    </source>
</evidence>